<evidence type="ECO:0000256" key="6">
    <source>
        <dbReference type="ARBA" id="ARBA00022989"/>
    </source>
</evidence>
<dbReference type="EnsemblMetazoa" id="AFUN001689-RA">
    <property type="protein sequence ID" value="AFUN001689-PA"/>
    <property type="gene ID" value="AFUN001689"/>
</dbReference>
<evidence type="ECO:0000256" key="8">
    <source>
        <dbReference type="ARBA" id="ARBA00023170"/>
    </source>
</evidence>
<keyword evidence="5" id="KW-0552">Olfaction</keyword>
<dbReference type="AlphaFoldDB" id="A0A182R693"/>
<keyword evidence="7 10" id="KW-0472">Membrane</keyword>
<evidence type="ECO:0000256" key="4">
    <source>
        <dbReference type="ARBA" id="ARBA00022692"/>
    </source>
</evidence>
<dbReference type="STRING" id="62324.A0A182R693"/>
<feature type="transmembrane region" description="Helical" evidence="10">
    <location>
        <begin position="128"/>
        <end position="146"/>
    </location>
</feature>
<evidence type="ECO:0000256" key="7">
    <source>
        <dbReference type="ARBA" id="ARBA00023136"/>
    </source>
</evidence>
<evidence type="ECO:0000256" key="9">
    <source>
        <dbReference type="ARBA" id="ARBA00023224"/>
    </source>
</evidence>
<dbReference type="PANTHER" id="PTHR21137">
    <property type="entry name" value="ODORANT RECEPTOR"/>
    <property type="match status" value="1"/>
</dbReference>
<keyword evidence="6 10" id="KW-1133">Transmembrane helix</keyword>
<feature type="transmembrane region" description="Helical" evidence="10">
    <location>
        <begin position="256"/>
        <end position="274"/>
    </location>
</feature>
<keyword evidence="3" id="KW-0716">Sensory transduction</keyword>
<keyword evidence="8" id="KW-0675">Receptor</keyword>
<dbReference type="Pfam" id="PF02949">
    <property type="entry name" value="7tm_6"/>
    <property type="match status" value="1"/>
</dbReference>
<dbReference type="GO" id="GO:0005549">
    <property type="term" value="F:odorant binding"/>
    <property type="evidence" value="ECO:0007669"/>
    <property type="project" value="InterPro"/>
</dbReference>
<feature type="transmembrane region" description="Helical" evidence="10">
    <location>
        <begin position="75"/>
        <end position="91"/>
    </location>
</feature>
<evidence type="ECO:0000313" key="11">
    <source>
        <dbReference type="EnsemblMetazoa" id="AFUN001689-PA"/>
    </source>
</evidence>
<keyword evidence="2" id="KW-1003">Cell membrane</keyword>
<dbReference type="InterPro" id="IPR004117">
    <property type="entry name" value="7tm6_olfct_rcpt"/>
</dbReference>
<dbReference type="GO" id="GO:0005886">
    <property type="term" value="C:plasma membrane"/>
    <property type="evidence" value="ECO:0007669"/>
    <property type="project" value="UniProtKB-SubCell"/>
</dbReference>
<reference evidence="11" key="1">
    <citation type="submission" date="2020-05" db="UniProtKB">
        <authorList>
            <consortium name="EnsemblMetazoa"/>
        </authorList>
    </citation>
    <scope>IDENTIFICATION</scope>
    <source>
        <strain evidence="11">FUMOZ</strain>
    </source>
</reference>
<dbReference type="GO" id="GO:0004984">
    <property type="term" value="F:olfactory receptor activity"/>
    <property type="evidence" value="ECO:0007669"/>
    <property type="project" value="InterPro"/>
</dbReference>
<dbReference type="VEuPathDB" id="VectorBase:AFUN001689"/>
<evidence type="ECO:0000256" key="2">
    <source>
        <dbReference type="ARBA" id="ARBA00022475"/>
    </source>
</evidence>
<evidence type="ECO:0000256" key="1">
    <source>
        <dbReference type="ARBA" id="ARBA00004651"/>
    </source>
</evidence>
<name>A0A182R693_ANOFN</name>
<proteinExistence type="predicted"/>
<evidence type="ECO:0000256" key="10">
    <source>
        <dbReference type="SAM" id="Phobius"/>
    </source>
</evidence>
<evidence type="ECO:0000256" key="3">
    <source>
        <dbReference type="ARBA" id="ARBA00022606"/>
    </source>
</evidence>
<sequence>MDTSGQPSNICFLRWIHWMDTINGIHLHDESRLARTFQSAFYILQLGQLLIAYNFGVICTNTISLEEFAQQFNQFGGILLTFFRVITINIYRTELKDTAQFINTSEFHHLNERAEQIRSRTIRPAGRFFSTLLGLQIVTLIFWFILTELQAYKQNVLLPTITYLPFDASDWPTLLKVMFRLYVYLSYTQLMFTFFGSYVITSSYLLTLTIELRILNDSYAGAPADPQQLVTFLKDRVVYKESLLQHIGTIKRQMNVSILLELVLIVCLLAINGLRLCTTTSDLSELVLSCSMIMIYLLEFFQYCWQVDEMELLHEEQASAVYSTPWVGAMRQTKALLLITIRMSQVPLRFMCGGMYQLSTELFTAVVQFIYSLVMMLLHFK</sequence>
<keyword evidence="9" id="KW-0807">Transducer</keyword>
<protein>
    <submittedName>
        <fullName evidence="11">Uncharacterized protein</fullName>
    </submittedName>
</protein>
<evidence type="ECO:0000256" key="5">
    <source>
        <dbReference type="ARBA" id="ARBA00022725"/>
    </source>
</evidence>
<keyword evidence="4 10" id="KW-0812">Transmembrane</keyword>
<dbReference type="VEuPathDB" id="VectorBase:AFUN2_013703"/>
<organism evidence="11">
    <name type="scientific">Anopheles funestus</name>
    <name type="common">African malaria mosquito</name>
    <dbReference type="NCBI Taxonomy" id="62324"/>
    <lineage>
        <taxon>Eukaryota</taxon>
        <taxon>Metazoa</taxon>
        <taxon>Ecdysozoa</taxon>
        <taxon>Arthropoda</taxon>
        <taxon>Hexapoda</taxon>
        <taxon>Insecta</taxon>
        <taxon>Pterygota</taxon>
        <taxon>Neoptera</taxon>
        <taxon>Endopterygota</taxon>
        <taxon>Diptera</taxon>
        <taxon>Nematocera</taxon>
        <taxon>Culicoidea</taxon>
        <taxon>Culicidae</taxon>
        <taxon>Anophelinae</taxon>
        <taxon>Anopheles</taxon>
    </lineage>
</organism>
<feature type="transmembrane region" description="Helical" evidence="10">
    <location>
        <begin position="41"/>
        <end position="63"/>
    </location>
</feature>
<comment type="subcellular location">
    <subcellularLocation>
        <location evidence="1">Cell membrane</location>
        <topology evidence="1">Multi-pass membrane protein</topology>
    </subcellularLocation>
</comment>
<dbReference type="PANTHER" id="PTHR21137:SF35">
    <property type="entry name" value="ODORANT RECEPTOR 19A-RELATED"/>
    <property type="match status" value="1"/>
</dbReference>
<feature type="transmembrane region" description="Helical" evidence="10">
    <location>
        <begin position="362"/>
        <end position="380"/>
    </location>
</feature>
<dbReference type="GO" id="GO:0007165">
    <property type="term" value="P:signal transduction"/>
    <property type="evidence" value="ECO:0007669"/>
    <property type="project" value="UniProtKB-KW"/>
</dbReference>
<feature type="transmembrane region" description="Helical" evidence="10">
    <location>
        <begin position="181"/>
        <end position="206"/>
    </location>
</feature>
<accession>A0A182R693</accession>